<comment type="caution">
    <text evidence="2">The sequence shown here is derived from an EMBL/GenBank/DDBJ whole genome shotgun (WGS) entry which is preliminary data.</text>
</comment>
<protein>
    <recommendedName>
        <fullName evidence="1">TtsA-like Glycoside hydrolase family 108 domain-containing protein</fullName>
    </recommendedName>
</protein>
<evidence type="ECO:0000259" key="1">
    <source>
        <dbReference type="Pfam" id="PF05838"/>
    </source>
</evidence>
<gene>
    <name evidence="2" type="ORF">ENT66_03320</name>
</gene>
<name>A0A7C4JQG3_9BACT</name>
<accession>A0A7C4JQG3</accession>
<dbReference type="Gene3D" id="1.20.141.10">
    <property type="entry name" value="Chitosanase, subunit A, domain 1"/>
    <property type="match status" value="1"/>
</dbReference>
<feature type="domain" description="TtsA-like Glycoside hydrolase family 108" evidence="1">
    <location>
        <begin position="18"/>
        <end position="100"/>
    </location>
</feature>
<dbReference type="AlphaFoldDB" id="A0A7C4JQG3"/>
<evidence type="ECO:0000313" key="2">
    <source>
        <dbReference type="EMBL" id="HGQ85399.1"/>
    </source>
</evidence>
<dbReference type="InterPro" id="IPR023346">
    <property type="entry name" value="Lysozyme-like_dom_sf"/>
</dbReference>
<dbReference type="Pfam" id="PF05838">
    <property type="entry name" value="Glyco_hydro_108"/>
    <property type="match status" value="1"/>
</dbReference>
<reference evidence="2" key="1">
    <citation type="journal article" date="2020" name="mSystems">
        <title>Genome- and Community-Level Interaction Insights into Carbon Utilization and Element Cycling Functions of Hydrothermarchaeota in Hydrothermal Sediment.</title>
        <authorList>
            <person name="Zhou Z."/>
            <person name="Liu Y."/>
            <person name="Xu W."/>
            <person name="Pan J."/>
            <person name="Luo Z.H."/>
            <person name="Li M."/>
        </authorList>
    </citation>
    <scope>NUCLEOTIDE SEQUENCE [LARGE SCALE GENOMIC DNA]</scope>
    <source>
        <strain evidence="2">SpSt-6</strain>
    </source>
</reference>
<dbReference type="InterPro" id="IPR008565">
    <property type="entry name" value="TtsA-like_GH18_dom"/>
</dbReference>
<dbReference type="SUPFAM" id="SSF53955">
    <property type="entry name" value="Lysozyme-like"/>
    <property type="match status" value="1"/>
</dbReference>
<organism evidence="2">
    <name type="scientific">Thermodesulfobacterium geofontis</name>
    <dbReference type="NCBI Taxonomy" id="1295609"/>
    <lineage>
        <taxon>Bacteria</taxon>
        <taxon>Pseudomonadati</taxon>
        <taxon>Thermodesulfobacteriota</taxon>
        <taxon>Thermodesulfobacteria</taxon>
        <taxon>Thermodesulfobacteriales</taxon>
        <taxon>Thermodesulfobacteriaceae</taxon>
        <taxon>Thermodesulfobacterium</taxon>
    </lineage>
</organism>
<dbReference type="EMBL" id="DSZN01000061">
    <property type="protein sequence ID" value="HGQ85399.1"/>
    <property type="molecule type" value="Genomic_DNA"/>
</dbReference>
<proteinExistence type="predicted"/>
<sequence>MKCNDLLEIILEKFLKVAEGGYTSLPGDPGGPTKYGIATNFALKEAKEKGIVSKDLNVKDLTWEQAKTIYKKLYWEPIKGDEIAEIDPRLVVVLFDTKVNPKKGIWDRYAEILGLNNWDIDKAIEVFRKMDLEERNKIIDNFINARLELYKGHRYEKGYRNRMKELKSFLDRIGVYIDTYCANYNKLLRSAYAEKTRRNVQEGSRRVDPLVIDLDGDEIELVNINRSNAMFDLTGSGFANRTGWISGGDAFLVKSKMVEPIFDFY</sequence>